<evidence type="ECO:0000313" key="2">
    <source>
        <dbReference type="EMBL" id="KAK0437981.1"/>
    </source>
</evidence>
<dbReference type="GeneID" id="85358366"/>
<keyword evidence="3" id="KW-1185">Reference proteome</keyword>
<organism evidence="2 3">
    <name type="scientific">Armillaria tabescens</name>
    <name type="common">Ringless honey mushroom</name>
    <name type="synonym">Agaricus tabescens</name>
    <dbReference type="NCBI Taxonomy" id="1929756"/>
    <lineage>
        <taxon>Eukaryota</taxon>
        <taxon>Fungi</taxon>
        <taxon>Dikarya</taxon>
        <taxon>Basidiomycota</taxon>
        <taxon>Agaricomycotina</taxon>
        <taxon>Agaricomycetes</taxon>
        <taxon>Agaricomycetidae</taxon>
        <taxon>Agaricales</taxon>
        <taxon>Marasmiineae</taxon>
        <taxon>Physalacriaceae</taxon>
        <taxon>Desarmillaria</taxon>
    </lineage>
</organism>
<protein>
    <submittedName>
        <fullName evidence="2">Uncharacterized protein</fullName>
    </submittedName>
</protein>
<name>A0AA39JA15_ARMTA</name>
<accession>A0AA39JA15</accession>
<dbReference type="EMBL" id="JAUEPS010000102">
    <property type="protein sequence ID" value="KAK0437981.1"/>
    <property type="molecule type" value="Genomic_DNA"/>
</dbReference>
<dbReference type="Proteomes" id="UP001175211">
    <property type="component" value="Unassembled WGS sequence"/>
</dbReference>
<comment type="caution">
    <text evidence="2">The sequence shown here is derived from an EMBL/GenBank/DDBJ whole genome shotgun (WGS) entry which is preliminary data.</text>
</comment>
<feature type="region of interest" description="Disordered" evidence="1">
    <location>
        <begin position="1"/>
        <end position="20"/>
    </location>
</feature>
<evidence type="ECO:0000313" key="3">
    <source>
        <dbReference type="Proteomes" id="UP001175211"/>
    </source>
</evidence>
<reference evidence="2" key="1">
    <citation type="submission" date="2023-06" db="EMBL/GenBank/DDBJ databases">
        <authorList>
            <consortium name="Lawrence Berkeley National Laboratory"/>
            <person name="Ahrendt S."/>
            <person name="Sahu N."/>
            <person name="Indic B."/>
            <person name="Wong-Bajracharya J."/>
            <person name="Merenyi Z."/>
            <person name="Ke H.-M."/>
            <person name="Monk M."/>
            <person name="Kocsube S."/>
            <person name="Drula E."/>
            <person name="Lipzen A."/>
            <person name="Balint B."/>
            <person name="Henrissat B."/>
            <person name="Andreopoulos B."/>
            <person name="Martin F.M."/>
            <person name="Harder C.B."/>
            <person name="Rigling D."/>
            <person name="Ford K.L."/>
            <person name="Foster G.D."/>
            <person name="Pangilinan J."/>
            <person name="Papanicolaou A."/>
            <person name="Barry K."/>
            <person name="LaButti K."/>
            <person name="Viragh M."/>
            <person name="Koriabine M."/>
            <person name="Yan M."/>
            <person name="Riley R."/>
            <person name="Champramary S."/>
            <person name="Plett K.L."/>
            <person name="Tsai I.J."/>
            <person name="Slot J."/>
            <person name="Sipos G."/>
            <person name="Plett J."/>
            <person name="Nagy L.G."/>
            <person name="Grigoriev I.V."/>
        </authorList>
    </citation>
    <scope>NUCLEOTIDE SEQUENCE</scope>
    <source>
        <strain evidence="2">CCBAS 213</strain>
    </source>
</reference>
<dbReference type="AlphaFoldDB" id="A0AA39JA15"/>
<evidence type="ECO:0000256" key="1">
    <source>
        <dbReference type="SAM" id="MobiDB-lite"/>
    </source>
</evidence>
<dbReference type="RefSeq" id="XP_060322802.1">
    <property type="nucleotide sequence ID" value="XM_060474818.1"/>
</dbReference>
<gene>
    <name evidence="2" type="ORF">EV420DRAFT_1586803</name>
</gene>
<proteinExistence type="predicted"/>
<sequence length="227" mass="26294">MTSFLGLPVPLPASSTSEKTKGKERQKRCIVISSFYQTSLASELCFHLSHIYHSRLIWIGIGLDECFRLVHGIPIHARYDRFLVNVNPRHCQRCAGRTRMNVYISVVLHHSKVFNLTLVQLRGAGVPEYFFSTMVYSGSYHESVCHGVRHFRHTVYIHEKQLGSWDSRNINQPADLIDRWRFKRTQASLPARFSKTKDREALRSTFLDTSELNKDIYDILCIIPRKG</sequence>